<evidence type="ECO:0000256" key="1">
    <source>
        <dbReference type="SAM" id="MobiDB-lite"/>
    </source>
</evidence>
<organism evidence="2 3">
    <name type="scientific">Effrenium voratum</name>
    <dbReference type="NCBI Taxonomy" id="2562239"/>
    <lineage>
        <taxon>Eukaryota</taxon>
        <taxon>Sar</taxon>
        <taxon>Alveolata</taxon>
        <taxon>Dinophyceae</taxon>
        <taxon>Suessiales</taxon>
        <taxon>Symbiodiniaceae</taxon>
        <taxon>Effrenium</taxon>
    </lineage>
</organism>
<comment type="caution">
    <text evidence="2">The sequence shown here is derived from an EMBL/GenBank/DDBJ whole genome shotgun (WGS) entry which is preliminary data.</text>
</comment>
<dbReference type="EMBL" id="CAUJNA010003655">
    <property type="protein sequence ID" value="CAJ1407027.1"/>
    <property type="molecule type" value="Genomic_DNA"/>
</dbReference>
<evidence type="ECO:0000313" key="2">
    <source>
        <dbReference type="EMBL" id="CAJ1407027.1"/>
    </source>
</evidence>
<accession>A0AA36JIT5</accession>
<feature type="region of interest" description="Disordered" evidence="1">
    <location>
        <begin position="191"/>
        <end position="247"/>
    </location>
</feature>
<dbReference type="AlphaFoldDB" id="A0AA36JIT5"/>
<dbReference type="Proteomes" id="UP001178507">
    <property type="component" value="Unassembled WGS sequence"/>
</dbReference>
<name>A0AA36JIT5_9DINO</name>
<evidence type="ECO:0000313" key="3">
    <source>
        <dbReference type="Proteomes" id="UP001178507"/>
    </source>
</evidence>
<protein>
    <submittedName>
        <fullName evidence="2">Uncharacterized protein</fullName>
    </submittedName>
</protein>
<proteinExistence type="predicted"/>
<gene>
    <name evidence="2" type="ORF">EVOR1521_LOCUS28829</name>
</gene>
<keyword evidence="3" id="KW-1185">Reference proteome</keyword>
<reference evidence="2" key="1">
    <citation type="submission" date="2023-08" db="EMBL/GenBank/DDBJ databases">
        <authorList>
            <person name="Chen Y."/>
            <person name="Shah S."/>
            <person name="Dougan E. K."/>
            <person name="Thang M."/>
            <person name="Chan C."/>
        </authorList>
    </citation>
    <scope>NUCLEOTIDE SEQUENCE</scope>
</reference>
<sequence length="247" mass="27370">MQTNLPSGVQALRLQQFGWKPAWAKPERTVQLEVEDEEAWPEAILCRLARQLVSSCQIPFARILEQISKANAKRSGCAPKVLPDVSAWDTDSMESDEPALLSKQHDGGMAAPKAKPHIAPPRPVGEWPWSIWSQVCRPFTPDTVVGTLKPRQLNHWEEARIFSPNRTWPAGPKRGAQPEFYDARQGLPWQPVSWKHSGESFGGPPPLKRRPCSAGIRGSKTAPSSRVRPTSAKAPCRKSDASPARHS</sequence>